<dbReference type="Pfam" id="PF07885">
    <property type="entry name" value="Ion_trans_2"/>
    <property type="match status" value="1"/>
</dbReference>
<feature type="transmembrane region" description="Helical" evidence="1">
    <location>
        <begin position="360"/>
        <end position="381"/>
    </location>
</feature>
<protein>
    <submittedName>
        <fullName evidence="3">Ion channel</fullName>
    </submittedName>
</protein>
<feature type="domain" description="Potassium channel" evidence="2">
    <location>
        <begin position="359"/>
        <end position="417"/>
    </location>
</feature>
<dbReference type="PANTHER" id="PTHR42999">
    <property type="entry name" value="ANTIBIOTIC RESISTANCE PROTEIN MCBG"/>
    <property type="match status" value="1"/>
</dbReference>
<dbReference type="PANTHER" id="PTHR42999:SF1">
    <property type="entry name" value="PENTAPEPTIDE REPEAT-CONTAINING PROTEIN"/>
    <property type="match status" value="1"/>
</dbReference>
<evidence type="ECO:0000259" key="2">
    <source>
        <dbReference type="Pfam" id="PF07885"/>
    </source>
</evidence>
<dbReference type="RefSeq" id="WP_156531151.1">
    <property type="nucleotide sequence ID" value="NZ_CACRUE010000039.1"/>
</dbReference>
<evidence type="ECO:0000313" key="3">
    <source>
        <dbReference type="EMBL" id="VYU45005.1"/>
    </source>
</evidence>
<organism evidence="3">
    <name type="scientific">Intestinibacter bartlettii</name>
    <dbReference type="NCBI Taxonomy" id="261299"/>
    <lineage>
        <taxon>Bacteria</taxon>
        <taxon>Bacillati</taxon>
        <taxon>Bacillota</taxon>
        <taxon>Clostridia</taxon>
        <taxon>Peptostreptococcales</taxon>
        <taxon>Peptostreptococcaceae</taxon>
        <taxon>Intestinibacter</taxon>
    </lineage>
</organism>
<dbReference type="SUPFAM" id="SSF81324">
    <property type="entry name" value="Voltage-gated potassium channels"/>
    <property type="match status" value="1"/>
</dbReference>
<feature type="transmembrane region" description="Helical" evidence="1">
    <location>
        <begin position="318"/>
        <end position="339"/>
    </location>
</feature>
<dbReference type="Gene3D" id="2.160.20.80">
    <property type="entry name" value="E3 ubiquitin-protein ligase SopA"/>
    <property type="match status" value="1"/>
</dbReference>
<dbReference type="InterPro" id="IPR013099">
    <property type="entry name" value="K_chnl_dom"/>
</dbReference>
<gene>
    <name evidence="3" type="ORF">IBLFYP30_02729</name>
</gene>
<accession>A0A6N3EZ23</accession>
<sequence length="418" mass="49152">MYEYNFNDIRKTIEEILDKSLTKSKEAYYNQLEIFKKDQDDNESLKDVKVKKKKIIMKDPSNGQANIEKEVIDFEDVENLKFETFYNVGFGLFEMTSEIIYKTVYNIKFEYVIFKNCIFKNIQFENCIFLGCEFLDCTFLNTKFKEDEFFNFNLESIAYFSNSSFHNCIFDKTNLRKSIFQQNKIKNIQFILCNLKKSIFDKDEIESIYFSDCNLKSFSMINSKVYKLEFDDEFVTKLNENTFFDKFICRDKNKEYYASISKTYKNIASQFESNRILNISGEYHYLYKCSQSKTLEGFSKFKSKIFWLTCGYGERPTYALITSLEIVLIFAIIYMFTGISIGDRLINYNLTSFSILEKKLILVDFLESLYFSLVTFTTVGYGDIIPIGTSIILSSIEMILGVTLVGIWTATLARKITR</sequence>
<dbReference type="SUPFAM" id="SSF141571">
    <property type="entry name" value="Pentapeptide repeat-like"/>
    <property type="match status" value="1"/>
</dbReference>
<dbReference type="Pfam" id="PF00805">
    <property type="entry name" value="Pentapeptide"/>
    <property type="match status" value="1"/>
</dbReference>
<evidence type="ECO:0000256" key="1">
    <source>
        <dbReference type="SAM" id="Phobius"/>
    </source>
</evidence>
<dbReference type="AlphaFoldDB" id="A0A6N3EZ23"/>
<dbReference type="Gene3D" id="1.10.287.70">
    <property type="match status" value="1"/>
</dbReference>
<feature type="transmembrane region" description="Helical" evidence="1">
    <location>
        <begin position="387"/>
        <end position="413"/>
    </location>
</feature>
<proteinExistence type="predicted"/>
<keyword evidence="1" id="KW-1133">Transmembrane helix</keyword>
<reference evidence="3" key="1">
    <citation type="submission" date="2019-11" db="EMBL/GenBank/DDBJ databases">
        <authorList>
            <person name="Feng L."/>
        </authorList>
    </citation>
    <scope>NUCLEOTIDE SEQUENCE</scope>
    <source>
        <strain evidence="3">IbartlettiiLFYP30</strain>
    </source>
</reference>
<keyword evidence="1" id="KW-0472">Membrane</keyword>
<dbReference type="InterPro" id="IPR052949">
    <property type="entry name" value="PA_immunity-related"/>
</dbReference>
<keyword evidence="1" id="KW-0812">Transmembrane</keyword>
<dbReference type="EMBL" id="CACRUE010000039">
    <property type="protein sequence ID" value="VYU45005.1"/>
    <property type="molecule type" value="Genomic_DNA"/>
</dbReference>
<name>A0A6N3EZ23_9FIRM</name>
<dbReference type="InterPro" id="IPR001646">
    <property type="entry name" value="5peptide_repeat"/>
</dbReference>